<dbReference type="GO" id="GO:0005739">
    <property type="term" value="C:mitochondrion"/>
    <property type="evidence" value="ECO:0007669"/>
    <property type="project" value="TreeGrafter"/>
</dbReference>
<dbReference type="PANTHER" id="PTHR15751">
    <property type="entry name" value="TRAFFICKING KINESIN-BINDING PROTEIN"/>
    <property type="match status" value="1"/>
</dbReference>
<feature type="compositionally biased region" description="Low complexity" evidence="1">
    <location>
        <begin position="370"/>
        <end position="387"/>
    </location>
</feature>
<dbReference type="GO" id="GO:0030425">
    <property type="term" value="C:dendrite"/>
    <property type="evidence" value="ECO:0007669"/>
    <property type="project" value="TreeGrafter"/>
</dbReference>
<dbReference type="GO" id="GO:1904115">
    <property type="term" value="C:axon cytoplasm"/>
    <property type="evidence" value="ECO:0007669"/>
    <property type="project" value="GOC"/>
</dbReference>
<accession>A0A6I9PZB6</accession>
<keyword evidence="2" id="KW-1185">Reference proteome</keyword>
<dbReference type="GO" id="GO:0047496">
    <property type="term" value="P:vesicle transport along microtubule"/>
    <property type="evidence" value="ECO:0007669"/>
    <property type="project" value="TreeGrafter"/>
</dbReference>
<dbReference type="InterPro" id="IPR051946">
    <property type="entry name" value="Intracell_Traff-Reg"/>
</dbReference>
<feature type="compositionally biased region" description="Low complexity" evidence="1">
    <location>
        <begin position="90"/>
        <end position="112"/>
    </location>
</feature>
<dbReference type="GO" id="GO:0048311">
    <property type="term" value="P:mitochondrion distribution"/>
    <property type="evidence" value="ECO:0007669"/>
    <property type="project" value="TreeGrafter"/>
</dbReference>
<name>A0A6I9PZB6_9TELE</name>
<dbReference type="GeneID" id="104966341"/>
<dbReference type="OrthoDB" id="10067624at2759"/>
<dbReference type="KEGG" id="ncc:104966341"/>
<dbReference type="GO" id="GO:0022008">
    <property type="term" value="P:neurogenesis"/>
    <property type="evidence" value="ECO:0007669"/>
    <property type="project" value="TreeGrafter"/>
</dbReference>
<dbReference type="GO" id="GO:0098957">
    <property type="term" value="P:anterograde axonal transport of mitochondrion"/>
    <property type="evidence" value="ECO:0007669"/>
    <property type="project" value="TreeGrafter"/>
</dbReference>
<feature type="region of interest" description="Disordered" evidence="1">
    <location>
        <begin position="87"/>
        <end position="135"/>
    </location>
</feature>
<gene>
    <name evidence="3" type="primary">LOC104966341</name>
</gene>
<feature type="compositionally biased region" description="Pro residues" evidence="1">
    <location>
        <begin position="116"/>
        <end position="132"/>
    </location>
</feature>
<dbReference type="GO" id="GO:0031410">
    <property type="term" value="C:cytoplasmic vesicle"/>
    <property type="evidence" value="ECO:0007669"/>
    <property type="project" value="TreeGrafter"/>
</dbReference>
<feature type="region of interest" description="Disordered" evidence="1">
    <location>
        <begin position="264"/>
        <end position="299"/>
    </location>
</feature>
<evidence type="ECO:0000256" key="1">
    <source>
        <dbReference type="SAM" id="MobiDB-lite"/>
    </source>
</evidence>
<evidence type="ECO:0000313" key="3">
    <source>
        <dbReference type="RefSeq" id="XP_010793832.1"/>
    </source>
</evidence>
<dbReference type="GO" id="GO:0006605">
    <property type="term" value="P:protein targeting"/>
    <property type="evidence" value="ECO:0007669"/>
    <property type="project" value="TreeGrafter"/>
</dbReference>
<dbReference type="RefSeq" id="XP_010793832.1">
    <property type="nucleotide sequence ID" value="XM_010795530.1"/>
</dbReference>
<dbReference type="GO" id="GO:0008333">
    <property type="term" value="P:endosome to lysosome transport"/>
    <property type="evidence" value="ECO:0007669"/>
    <property type="project" value="TreeGrafter"/>
</dbReference>
<evidence type="ECO:0000313" key="2">
    <source>
        <dbReference type="Proteomes" id="UP000504611"/>
    </source>
</evidence>
<dbReference type="GO" id="GO:0050811">
    <property type="term" value="F:GABA receptor binding"/>
    <property type="evidence" value="ECO:0007669"/>
    <property type="project" value="TreeGrafter"/>
</dbReference>
<dbReference type="GO" id="GO:0017022">
    <property type="term" value="F:myosin binding"/>
    <property type="evidence" value="ECO:0007669"/>
    <property type="project" value="TreeGrafter"/>
</dbReference>
<reference evidence="3" key="1">
    <citation type="submission" date="2025-08" db="UniProtKB">
        <authorList>
            <consortium name="RefSeq"/>
        </authorList>
    </citation>
    <scope>IDENTIFICATION</scope>
    <source>
        <tissue evidence="3">Muscle</tissue>
    </source>
</reference>
<protein>
    <submittedName>
        <fullName evidence="3">Trafficking kinesin-binding protein 1-like</fullName>
    </submittedName>
</protein>
<proteinExistence type="predicted"/>
<organism evidence="2 3">
    <name type="scientific">Notothenia coriiceps</name>
    <name type="common">black rockcod</name>
    <dbReference type="NCBI Taxonomy" id="8208"/>
    <lineage>
        <taxon>Eukaryota</taxon>
        <taxon>Metazoa</taxon>
        <taxon>Chordata</taxon>
        <taxon>Craniata</taxon>
        <taxon>Vertebrata</taxon>
        <taxon>Euteleostomi</taxon>
        <taxon>Actinopterygii</taxon>
        <taxon>Neopterygii</taxon>
        <taxon>Teleostei</taxon>
        <taxon>Neoteleostei</taxon>
        <taxon>Acanthomorphata</taxon>
        <taxon>Eupercaria</taxon>
        <taxon>Perciformes</taxon>
        <taxon>Notothenioidei</taxon>
        <taxon>Nototheniidae</taxon>
        <taxon>Notothenia</taxon>
    </lineage>
</organism>
<sequence>MGRFITIHHHPSPIRELLQVQTEPQCCGFCSATLHHWQQLAQPHLGVILDARPGVVPKGYRPLELELEQVYPWGGFEEEEPGEQYFQNLPTSSASASSAVPPTSTSITAATSIGQPPTPILTPPSPPSPSPSPHLSNLDALAAYYPGKCMAHTSSTYTFTTCRILHPTDELTRVTPSLNPVPSSSSCVMTSSLLGTPAVTPCTPRRLSLMPSESSTNLRDATRTTSTSLGLVRLLQERGISAAMYHQSQGLEYGQGNGGVLFSTSITPNRAPNPDPLRPSTLPNSPTGPGASAVPTSAGFNLKSPSYDNFLTSRPARSILKEVTGRMRGRQRGRDCESQTDVSVNVHNLNLLDKVKRLGVAGAPGGRTMSPGPILGPLGGLRRSGSPFGPDGMRRNPAMVGAGMAMKGPGPQE</sequence>
<feature type="region of interest" description="Disordered" evidence="1">
    <location>
        <begin position="363"/>
        <end position="413"/>
    </location>
</feature>
<dbReference type="AlphaFoldDB" id="A0A6I9PZB6"/>
<dbReference type="PANTHER" id="PTHR15751:SF11">
    <property type="entry name" value="TRAFFICKING KINESIN-BINDING PROTEIN 1"/>
    <property type="match status" value="1"/>
</dbReference>
<dbReference type="Proteomes" id="UP000504611">
    <property type="component" value="Unplaced"/>
</dbReference>